<dbReference type="RefSeq" id="WP_101622522.1">
    <property type="nucleotide sequence ID" value="NZ_NMWT01000020.1"/>
</dbReference>
<dbReference type="SUPFAM" id="SSF53795">
    <property type="entry name" value="PEP carboxykinase-like"/>
    <property type="match status" value="1"/>
</dbReference>
<dbReference type="Proteomes" id="UP000235034">
    <property type="component" value="Unassembled WGS sequence"/>
</dbReference>
<keyword evidence="3" id="KW-1185">Reference proteome</keyword>
<dbReference type="OrthoDB" id="384098at2"/>
<name>A0A2N5J0H5_9BIFI</name>
<proteinExistence type="predicted"/>
<feature type="region of interest" description="Disordered" evidence="1">
    <location>
        <begin position="226"/>
        <end position="245"/>
    </location>
</feature>
<reference evidence="2 3" key="1">
    <citation type="submission" date="2017-07" db="EMBL/GenBank/DDBJ databases">
        <title>Bifidobacterium novel species.</title>
        <authorList>
            <person name="Lugli G.A."/>
            <person name="Milani C."/>
            <person name="Duranti S."/>
            <person name="Mangifesta M."/>
        </authorList>
    </citation>
    <scope>NUCLEOTIDE SEQUENCE [LARGE SCALE GENOMIC DNA]</scope>
    <source>
        <strain evidence="2 3">77</strain>
    </source>
</reference>
<comment type="caution">
    <text evidence="2">The sequence shown here is derived from an EMBL/GenBank/DDBJ whole genome shotgun (WGS) entry which is preliminary data.</text>
</comment>
<sequence>MTDFRIRVGGLTVAVRSLNDQVVRQCADYRIESHGFARDAHDSDLAIAVTQESIDHEREIGEPGDWSDAYLETLAVHRAIAEAAPTRDRLVFHGATIGFDGRAYIFTAPSGTGKTTHISLWRRAFGDRVSIINGDKPILRFERERERDDPAAPAAARHRVIAYGTPWCGKEGWQRNTSAPLGGICVVARAEAATAQARAAADAATRVNAVAAANAAHVTAFTTDGSAEDTAHTGHDADAAAHAASPAAAPAAAPVTFPDEHGTPNTCVRLDAAEALPLILRQTYMPADPVAAASTLGLLDLLLSRVPVYRLTCTVSEAAVRASAAALAGVRA</sequence>
<organism evidence="2 3">
    <name type="scientific">Bifidobacterium parmae</name>
    <dbReference type="NCBI Taxonomy" id="361854"/>
    <lineage>
        <taxon>Bacteria</taxon>
        <taxon>Bacillati</taxon>
        <taxon>Actinomycetota</taxon>
        <taxon>Actinomycetes</taxon>
        <taxon>Bifidobacteriales</taxon>
        <taxon>Bifidobacteriaceae</taxon>
        <taxon>Bifidobacterium</taxon>
    </lineage>
</organism>
<feature type="compositionally biased region" description="Basic and acidic residues" evidence="1">
    <location>
        <begin position="229"/>
        <end position="239"/>
    </location>
</feature>
<protein>
    <submittedName>
        <fullName evidence="2">Uncharacterized protein</fullName>
    </submittedName>
</protein>
<gene>
    <name evidence="2" type="ORF">Uis4E_1406</name>
</gene>
<evidence type="ECO:0000313" key="3">
    <source>
        <dbReference type="Proteomes" id="UP000235034"/>
    </source>
</evidence>
<accession>A0A2N5J0H5</accession>
<evidence type="ECO:0000313" key="2">
    <source>
        <dbReference type="EMBL" id="PLS27720.1"/>
    </source>
</evidence>
<dbReference type="EMBL" id="NMWT01000020">
    <property type="protein sequence ID" value="PLS27720.1"/>
    <property type="molecule type" value="Genomic_DNA"/>
</dbReference>
<evidence type="ECO:0000256" key="1">
    <source>
        <dbReference type="SAM" id="MobiDB-lite"/>
    </source>
</evidence>
<dbReference type="AlphaFoldDB" id="A0A2N5J0H5"/>